<dbReference type="EMBL" id="KN846986">
    <property type="protein sequence ID" value="KIW93842.1"/>
    <property type="molecule type" value="Genomic_DNA"/>
</dbReference>
<accession>A0A0D2G5C7</accession>
<feature type="transmembrane region" description="Helical" evidence="1">
    <location>
        <begin position="228"/>
        <end position="248"/>
    </location>
</feature>
<feature type="transmembrane region" description="Helical" evidence="1">
    <location>
        <begin position="193"/>
        <end position="222"/>
    </location>
</feature>
<dbReference type="VEuPathDB" id="FungiDB:Z519_05157"/>
<dbReference type="Proteomes" id="UP000053789">
    <property type="component" value="Unassembled WGS sequence"/>
</dbReference>
<dbReference type="HOGENOM" id="CLU_1053762_0_0_1"/>
<feature type="transmembrane region" description="Helical" evidence="1">
    <location>
        <begin position="140"/>
        <end position="161"/>
    </location>
</feature>
<dbReference type="RefSeq" id="XP_016620511.1">
    <property type="nucleotide sequence ID" value="XM_016762898.1"/>
</dbReference>
<gene>
    <name evidence="2" type="ORF">Z519_05157</name>
</gene>
<reference evidence="2" key="1">
    <citation type="submission" date="2015-01" db="EMBL/GenBank/DDBJ databases">
        <title>The Genome Sequence of Cladophialophora bantiana CBS 173.52.</title>
        <authorList>
            <consortium name="The Broad Institute Genomics Platform"/>
            <person name="Cuomo C."/>
            <person name="de Hoog S."/>
            <person name="Gorbushina A."/>
            <person name="Stielow B."/>
            <person name="Teixiera M."/>
            <person name="Abouelleil A."/>
            <person name="Chapman S.B."/>
            <person name="Priest M."/>
            <person name="Young S.K."/>
            <person name="Wortman J."/>
            <person name="Nusbaum C."/>
            <person name="Birren B."/>
        </authorList>
    </citation>
    <scope>NUCLEOTIDE SEQUENCE [LARGE SCALE GENOMIC DNA]</scope>
    <source>
        <strain evidence="2">CBS 173.52</strain>
    </source>
</reference>
<proteinExistence type="predicted"/>
<keyword evidence="1" id="KW-0472">Membrane</keyword>
<protein>
    <submittedName>
        <fullName evidence="2">Uncharacterized protein</fullName>
    </submittedName>
</protein>
<evidence type="ECO:0000313" key="3">
    <source>
        <dbReference type="Proteomes" id="UP000053789"/>
    </source>
</evidence>
<feature type="transmembrane region" description="Helical" evidence="1">
    <location>
        <begin position="97"/>
        <end position="120"/>
    </location>
</feature>
<dbReference type="GeneID" id="27698085"/>
<dbReference type="OrthoDB" id="4156961at2759"/>
<keyword evidence="1" id="KW-0812">Transmembrane</keyword>
<keyword evidence="3" id="KW-1185">Reference proteome</keyword>
<evidence type="ECO:0000256" key="1">
    <source>
        <dbReference type="SAM" id="Phobius"/>
    </source>
</evidence>
<keyword evidence="1" id="KW-1133">Transmembrane helix</keyword>
<organism evidence="2 3">
    <name type="scientific">Cladophialophora bantiana (strain ATCC 10958 / CBS 173.52 / CDC B-1940 / NIH 8579)</name>
    <name type="common">Xylohypha bantiana</name>
    <dbReference type="NCBI Taxonomy" id="1442370"/>
    <lineage>
        <taxon>Eukaryota</taxon>
        <taxon>Fungi</taxon>
        <taxon>Dikarya</taxon>
        <taxon>Ascomycota</taxon>
        <taxon>Pezizomycotina</taxon>
        <taxon>Eurotiomycetes</taxon>
        <taxon>Chaetothyriomycetidae</taxon>
        <taxon>Chaetothyriales</taxon>
        <taxon>Herpotrichiellaceae</taxon>
        <taxon>Cladophialophora</taxon>
    </lineage>
</organism>
<name>A0A0D2G5C7_CLAB1</name>
<dbReference type="AlphaFoldDB" id="A0A0D2G5C7"/>
<sequence length="264" mass="29024">MSSGTEMRNLELIVASSRSSRTFVVDPNESKSDQLLQLILDELQLQNKSKTPPEVPQIKTRDFAPRRAELARTATTGSTSSLMSPTASPEDRFYEKLFAAVVAFAAFGGSITFQCIFQAVPAQTENPQVTPEHARTFIAISWLLFTMDLSLASILLAAMYVHKSWSKKTQQDLETQPDSKVSWTKVRFQVFRYVNLIAALVLPLGSVVALVFAALAVSVFSVSVGKTALISVIVLGAAIVVLWVGFCIRQWCTRGRTASLPRHV</sequence>
<evidence type="ECO:0000313" key="2">
    <source>
        <dbReference type="EMBL" id="KIW93842.1"/>
    </source>
</evidence>